<proteinExistence type="predicted"/>
<gene>
    <name evidence="1" type="ORF">QFC20_001067</name>
</gene>
<evidence type="ECO:0000313" key="1">
    <source>
        <dbReference type="EMBL" id="KAJ9115200.1"/>
    </source>
</evidence>
<organism evidence="1 2">
    <name type="scientific">Naganishia adeliensis</name>
    <dbReference type="NCBI Taxonomy" id="92952"/>
    <lineage>
        <taxon>Eukaryota</taxon>
        <taxon>Fungi</taxon>
        <taxon>Dikarya</taxon>
        <taxon>Basidiomycota</taxon>
        <taxon>Agaricomycotina</taxon>
        <taxon>Tremellomycetes</taxon>
        <taxon>Filobasidiales</taxon>
        <taxon>Filobasidiaceae</taxon>
        <taxon>Naganishia</taxon>
    </lineage>
</organism>
<reference evidence="1" key="1">
    <citation type="submission" date="2023-04" db="EMBL/GenBank/DDBJ databases">
        <title>Draft Genome sequencing of Naganishia species isolated from polar environments using Oxford Nanopore Technology.</title>
        <authorList>
            <person name="Leo P."/>
            <person name="Venkateswaran K."/>
        </authorList>
    </citation>
    <scope>NUCLEOTIDE SEQUENCE</scope>
    <source>
        <strain evidence="1">MNA-CCFEE 5262</strain>
    </source>
</reference>
<accession>A0ACC2WVL5</accession>
<sequence>MSYKSFAVAGGLGGGKPGSANIGNLIVKKLIKVPGVHVKVLARPDSIKSPAAKELTELGVTVVPVDYSDQSKLVAELKDSEQTLIDAVATGKTGVKLFVPSEFGNDTTKVEDEESPLFAKRKVQLDLEKKKIPYAVFITGPFADWVGTFAGPDKDGKIKIVGSGDEKISFTAINDAARFIAHVLTETPPSALSNAVYRIQGSTATLNNLAALYQSKSAKQIEVAHESPVTALQRFREKGEDEFLSFLKSDWALGNGLVGEPLSNSLWDEWLPKDVREFIERF</sequence>
<dbReference type="EMBL" id="JASBWS010000006">
    <property type="protein sequence ID" value="KAJ9115200.1"/>
    <property type="molecule type" value="Genomic_DNA"/>
</dbReference>
<comment type="caution">
    <text evidence="1">The sequence shown here is derived from an EMBL/GenBank/DDBJ whole genome shotgun (WGS) entry which is preliminary data.</text>
</comment>
<protein>
    <submittedName>
        <fullName evidence="1">Uncharacterized protein</fullName>
    </submittedName>
</protein>
<name>A0ACC2WVL5_9TREE</name>
<dbReference type="Proteomes" id="UP001230649">
    <property type="component" value="Unassembled WGS sequence"/>
</dbReference>
<evidence type="ECO:0000313" key="2">
    <source>
        <dbReference type="Proteomes" id="UP001230649"/>
    </source>
</evidence>
<keyword evidence="2" id="KW-1185">Reference proteome</keyword>